<name>A0A2A9MFY2_BESBE</name>
<feature type="compositionally biased region" description="Basic and acidic residues" evidence="2">
    <location>
        <begin position="2279"/>
        <end position="2297"/>
    </location>
</feature>
<comment type="caution">
    <text evidence="3">The sequence shown here is derived from an EMBL/GenBank/DDBJ whole genome shotgun (WGS) entry which is preliminary data.</text>
</comment>
<dbReference type="Proteomes" id="UP000224006">
    <property type="component" value="Chromosome II"/>
</dbReference>
<dbReference type="RefSeq" id="XP_029220914.1">
    <property type="nucleotide sequence ID" value="XM_029361949.1"/>
</dbReference>
<feature type="compositionally biased region" description="Low complexity" evidence="2">
    <location>
        <begin position="2375"/>
        <end position="2391"/>
    </location>
</feature>
<feature type="compositionally biased region" description="Low complexity" evidence="2">
    <location>
        <begin position="216"/>
        <end position="245"/>
    </location>
</feature>
<dbReference type="EMBL" id="NWUJ01000002">
    <property type="protein sequence ID" value="PFH36905.1"/>
    <property type="molecule type" value="Genomic_DNA"/>
</dbReference>
<feature type="compositionally biased region" description="Acidic residues" evidence="2">
    <location>
        <begin position="2298"/>
        <end position="2307"/>
    </location>
</feature>
<keyword evidence="1" id="KW-0175">Coiled coil</keyword>
<reference evidence="3 4" key="1">
    <citation type="submission" date="2017-09" db="EMBL/GenBank/DDBJ databases">
        <title>Genome sequencing of Besnoitia besnoiti strain Bb-Ger1.</title>
        <authorList>
            <person name="Schares G."/>
            <person name="Venepally P."/>
            <person name="Lorenzi H.A."/>
        </authorList>
    </citation>
    <scope>NUCLEOTIDE SEQUENCE [LARGE SCALE GENOMIC DNA]</scope>
    <source>
        <strain evidence="3 4">Bb-Ger1</strain>
    </source>
</reference>
<feature type="compositionally biased region" description="Low complexity" evidence="2">
    <location>
        <begin position="23"/>
        <end position="35"/>
    </location>
</feature>
<feature type="region of interest" description="Disordered" evidence="2">
    <location>
        <begin position="1"/>
        <end position="133"/>
    </location>
</feature>
<feature type="compositionally biased region" description="Acidic residues" evidence="2">
    <location>
        <begin position="120"/>
        <end position="131"/>
    </location>
</feature>
<feature type="region of interest" description="Disordered" evidence="2">
    <location>
        <begin position="970"/>
        <end position="993"/>
    </location>
</feature>
<feature type="compositionally biased region" description="Basic and acidic residues" evidence="2">
    <location>
        <begin position="63"/>
        <end position="74"/>
    </location>
</feature>
<evidence type="ECO:0000256" key="1">
    <source>
        <dbReference type="SAM" id="Coils"/>
    </source>
</evidence>
<feature type="compositionally biased region" description="Low complexity" evidence="2">
    <location>
        <begin position="978"/>
        <end position="988"/>
    </location>
</feature>
<keyword evidence="4" id="KW-1185">Reference proteome</keyword>
<feature type="region of interest" description="Disordered" evidence="2">
    <location>
        <begin position="1583"/>
        <end position="1602"/>
    </location>
</feature>
<feature type="region of interest" description="Disordered" evidence="2">
    <location>
        <begin position="336"/>
        <end position="368"/>
    </location>
</feature>
<feature type="region of interest" description="Disordered" evidence="2">
    <location>
        <begin position="2279"/>
        <end position="2537"/>
    </location>
</feature>
<dbReference type="STRING" id="94643.A0A2A9MFY2"/>
<feature type="compositionally biased region" description="Basic residues" evidence="2">
    <location>
        <begin position="2017"/>
        <end position="2031"/>
    </location>
</feature>
<feature type="region of interest" description="Disordered" evidence="2">
    <location>
        <begin position="1986"/>
        <end position="2051"/>
    </location>
</feature>
<dbReference type="GeneID" id="40308344"/>
<evidence type="ECO:0000313" key="3">
    <source>
        <dbReference type="EMBL" id="PFH36905.1"/>
    </source>
</evidence>
<feature type="region of interest" description="Disordered" evidence="2">
    <location>
        <begin position="862"/>
        <end position="882"/>
    </location>
</feature>
<accession>A0A2A9MFY2</accession>
<proteinExistence type="predicted"/>
<organism evidence="3 4">
    <name type="scientific">Besnoitia besnoiti</name>
    <name type="common">Apicomplexan protozoan</name>
    <dbReference type="NCBI Taxonomy" id="94643"/>
    <lineage>
        <taxon>Eukaryota</taxon>
        <taxon>Sar</taxon>
        <taxon>Alveolata</taxon>
        <taxon>Apicomplexa</taxon>
        <taxon>Conoidasida</taxon>
        <taxon>Coccidia</taxon>
        <taxon>Eucoccidiorida</taxon>
        <taxon>Eimeriorina</taxon>
        <taxon>Sarcocystidae</taxon>
        <taxon>Besnoitia</taxon>
    </lineage>
</organism>
<feature type="compositionally biased region" description="Acidic residues" evidence="2">
    <location>
        <begin position="2351"/>
        <end position="2372"/>
    </location>
</feature>
<feature type="compositionally biased region" description="Basic and acidic residues" evidence="2">
    <location>
        <begin position="1585"/>
        <end position="1599"/>
    </location>
</feature>
<evidence type="ECO:0000313" key="4">
    <source>
        <dbReference type="Proteomes" id="UP000224006"/>
    </source>
</evidence>
<feature type="compositionally biased region" description="Basic and acidic residues" evidence="2">
    <location>
        <begin position="2308"/>
        <end position="2320"/>
    </location>
</feature>
<evidence type="ECO:0000256" key="2">
    <source>
        <dbReference type="SAM" id="MobiDB-lite"/>
    </source>
</evidence>
<feature type="compositionally biased region" description="Low complexity" evidence="2">
    <location>
        <begin position="336"/>
        <end position="345"/>
    </location>
</feature>
<sequence>MSLFGSPTPRADAMESNEERSASRSFSRASASSSDTLDDDDISEAGRRRTGSAHADGESDAEGASRNEKEEAEKFLWGASEGEVEDEEENDLLDAEDYIQGSASSAANRTTSSAPAGAADDGEAETYDEEVPYAPRVLLKDSEARSRKEKLLLAAFNSLTHTEVVHAHAASADTAPSANPFTAPAEGVPTPAATAAPSGSEGASSDGLSRRPSNRARLLSQPASAPPLRLSSSSSARHSWGSQRSAVDKPALAQGARGGSLAFAAAGPPPAPTAGASYARRPGASSAAAAPSATGTLAPKMVKVMKEIFGTRKPVGRFGAYAQKSGGKQAAAATPAAAQAAQAQPNGDAKQAGDAAGPLASSAGGRGAGSQVSVTVTDEALRQLKDINLLLKREGCSTSLRRPRAQELYDFEDGHMLYQHPRFCATAIFRENLVARRLAPLWAAIAARYDAVEGSDDAQQIAHQQHLLVQLLRCLTFLAGPPPLDWIQYWTKFAPWLDELKRVDETRKKEKKRYEELRARRRRLGLEQPEAEKLAEKAFYDDETLYQDEQVKQERRQRSRIIMKYYRGMQDAKKALCCASLWQLLSSVFMDKQDFLDRGGRTAEQQRRLDAFVEEREALYRRERELKARLKELQDQEVQAQGDDQESLLTHRLRRASGGSRAALAEEARETMSELEDVRERIFQVTETLHDLNRSNREDLEKAETLLQNLRILVCAVLLIPPSLPNSLAVTPGTQLSLVAAMLQQKRDKALSSSLHPLGGVSLLHLLLRDTQSDLFAKMQKAFSLVELASSSSPQENEFYDLEKMTGGLGQWAVTHVHAELMERVWMVLRTVHGLLAAIPPLAFAELVAEIVTGVVSSSDLPSASSSSAPSSSSAGAPSSSSLSSRRYRLATLQDRAQKRSQRAYIQFLSRLDPLKARKFLLSARAVAAEQRNRRAAQTCVFRDQRRFVNYERLFAFRALALRPFDLEEENREEANPDAETGADAAPAAREEKPKAPLAALASKAAWMRTVFSKEEVLSLQKLVCGFLGIDELFTAPVNPDTHENDLYCGRFYSLAFLVEAGIKELLREVDTDYHCPWDAELLLNLISWVFAYEVTYFKTVNRLRLARARPSGSAALLDRIDLIFCLQGYETALIQDFLTSLLHRAVFVLSLARGSRPLLVSCLQCLRQLLRLLQVHVHSRKEEIVEAVKTQLALWIKRGVLGTLAHVMKNFKFSSFESDVFLYALEIVLIFVSLLQAIGGAIEVVGLPARGLGAPRKAACGRATAGLFGEDADELKGSEAFLGGAEEPGVGSGVRNVTVDDVVQEFLRGEIISQAMTLLSHYSTNAVAVNSAIVSFFELVLAYKGSRPENFVFFFDVSFFLVFRAILNDSRAHSDPRISWIAAFAEGVVERFFLLWGCGSEAALEGAEVASADAAEKLFGGASEGEEGAKGNNAFLPLELLFSKKKSAGRGGFGESPALELFCPTSDGTFASIASNYAAGSDALLLEALAKQKSEQGFFAPLDAAAECRRNLVDEAGCVGGRGAANKFDKHEDEMLIREYMTYRDINDWDKYIATTLGKTARAVRKRLQQLYLSNPELLPSDFCPDHEEEPASPRDAADVPAASAARAGLPPLLGSVLSVWDLFETLPESGSEKAEMEFAQLLKGLASNFADACRLREVLRMDAAAGAARDNFLLDDVTVEEPMEGGVAAVAVLASAEFAGLMQAMGAEKRSAPGRADAEDEGVWKIPPQHPQEVLEAAVKKLKELVDLNREAVEGRAAEILQREEARATLQSRRVRRRPFIFNSAALAEALLSLRLHLQRLEAEEKEREEERRETASGSEAGVHGSLFVSGATAETADAASQAAASAAAGSPFYALFGARSADAVVADLLGVFQAVSEQLAAREEAAERDPEGSLELRVEQFAWFGFEAIGEGRDLRKTLSAMGCFRDFSRGDEGETEEGAPLLWQLPLDVDAEIFEDRVEALRNFASKDIDELDVLIQGIRGDRAPASREAEEEEGERVWGGADEEEAREGFSRKKKHRRRQRDRAKRLGGGGGSPSRRRKERAADHPVVRTLASLMRSAAPLPRRPTTRHRYLLAAKLLVWREFLESDPVHRDLLQGDRPLQRLLASLRRWNAEREAVVAEAAAAAEDSADEAEILTQRQVPHLVLSAASGREEERDPGAVADPAETEEDGAEGGGDRTRGEENEAGGVRFRVVHGVLPSVAAGLWVCAALGGKPVEASENREFVWRAEETALPSSWLRKQLRILELVLLNPQMQTAAGVQVELRLIKEAMEREEDKLRRRKEEEEMRRRSEDERAEEEEEEEEPRRCSEARRSDAAEADMEDPGAGSDQEEDGAEKPAQNKRHGEEESENDRDAREDENDQDDDFDLVPESADTAASPQAASAAEAPGEEGHSELDEEDYKMFLPVSDNSLSEDDAEGSLFDAWDAVGSEGEEETPQGAHGDTRRRQLGTKEASGPSDRGRSRGTRADGGNGENELLSIIDDLQSLENTRRGRAPAAPVAPSGNGEAEGRRKRDRAEGRDDFAAEGASQEEDIDRVKRLMRGLESTFAELKEVRRNVALPPKAALQLAARV</sequence>
<feature type="compositionally biased region" description="Acidic residues" evidence="2">
    <location>
        <begin position="82"/>
        <end position="97"/>
    </location>
</feature>
<feature type="compositionally biased region" description="Acidic residues" evidence="2">
    <location>
        <begin position="2321"/>
        <end position="2338"/>
    </location>
</feature>
<feature type="coiled-coil region" evidence="1">
    <location>
        <begin position="609"/>
        <end position="713"/>
    </location>
</feature>
<feature type="region of interest" description="Disordered" evidence="2">
    <location>
        <begin position="169"/>
        <end position="252"/>
    </location>
</feature>
<feature type="compositionally biased region" description="Basic and acidic residues" evidence="2">
    <location>
        <begin position="2512"/>
        <end position="2527"/>
    </location>
</feature>
<gene>
    <name evidence="3" type="ORF">BESB_033630</name>
</gene>
<dbReference type="KEGG" id="bbes:BESB_033630"/>
<dbReference type="VEuPathDB" id="ToxoDB:BESB_033630"/>
<feature type="coiled-coil region" evidence="1">
    <location>
        <begin position="500"/>
        <end position="527"/>
    </location>
</feature>
<feature type="compositionally biased region" description="Low complexity" evidence="2">
    <location>
        <begin position="102"/>
        <end position="119"/>
    </location>
</feature>
<protein>
    <submittedName>
        <fullName evidence="3">Uncharacterized protein</fullName>
    </submittedName>
</protein>
<feature type="region of interest" description="Disordered" evidence="2">
    <location>
        <begin position="2152"/>
        <end position="2190"/>
    </location>
</feature>
<feature type="compositionally biased region" description="Low complexity" evidence="2">
    <location>
        <begin position="352"/>
        <end position="363"/>
    </location>
</feature>
<feature type="compositionally biased region" description="Low complexity" evidence="2">
    <location>
        <begin position="169"/>
        <end position="205"/>
    </location>
</feature>
<dbReference type="OrthoDB" id="332137at2759"/>